<feature type="compositionally biased region" description="Polar residues" evidence="1">
    <location>
        <begin position="62"/>
        <end position="75"/>
    </location>
</feature>
<evidence type="ECO:0000313" key="2">
    <source>
        <dbReference type="Proteomes" id="UP000887540"/>
    </source>
</evidence>
<feature type="compositionally biased region" description="Basic and acidic residues" evidence="1">
    <location>
        <begin position="52"/>
        <end position="61"/>
    </location>
</feature>
<name>A0A914ECL4_9BILA</name>
<feature type="region of interest" description="Disordered" evidence="1">
    <location>
        <begin position="21"/>
        <end position="85"/>
    </location>
</feature>
<keyword evidence="2" id="KW-1185">Reference proteome</keyword>
<evidence type="ECO:0000256" key="1">
    <source>
        <dbReference type="SAM" id="MobiDB-lite"/>
    </source>
</evidence>
<evidence type="ECO:0000313" key="3">
    <source>
        <dbReference type="WBParaSite" id="ACRNAN_scaffold733.g22453.t1"/>
    </source>
</evidence>
<sequence>MNKTKKKARDSVLDARELYEEWMDGKTPTPTPSRIETPKNQKLVRQKSNFKFYEDYKRDVPSRSSISSAKDNQIQGPPRTLQKAKLARGLSSTKLEKLITVKDFKAVDFERYFRWVMNGNMTDLYLVKDMLFDD</sequence>
<dbReference type="AlphaFoldDB" id="A0A914ECL4"/>
<reference evidence="3" key="1">
    <citation type="submission" date="2022-11" db="UniProtKB">
        <authorList>
            <consortium name="WormBaseParasite"/>
        </authorList>
    </citation>
    <scope>IDENTIFICATION</scope>
</reference>
<accession>A0A914ECL4</accession>
<organism evidence="2 3">
    <name type="scientific">Acrobeloides nanus</name>
    <dbReference type="NCBI Taxonomy" id="290746"/>
    <lineage>
        <taxon>Eukaryota</taxon>
        <taxon>Metazoa</taxon>
        <taxon>Ecdysozoa</taxon>
        <taxon>Nematoda</taxon>
        <taxon>Chromadorea</taxon>
        <taxon>Rhabditida</taxon>
        <taxon>Tylenchina</taxon>
        <taxon>Cephalobomorpha</taxon>
        <taxon>Cephaloboidea</taxon>
        <taxon>Cephalobidae</taxon>
        <taxon>Acrobeloides</taxon>
    </lineage>
</organism>
<dbReference type="Proteomes" id="UP000887540">
    <property type="component" value="Unplaced"/>
</dbReference>
<protein>
    <submittedName>
        <fullName evidence="3">Uncharacterized protein</fullName>
    </submittedName>
</protein>
<proteinExistence type="predicted"/>
<dbReference type="WBParaSite" id="ACRNAN_scaffold733.g22453.t1">
    <property type="protein sequence ID" value="ACRNAN_scaffold733.g22453.t1"/>
    <property type="gene ID" value="ACRNAN_scaffold733.g22453"/>
</dbReference>